<keyword evidence="3" id="KW-0479">Metal-binding</keyword>
<name>A0A1I5TA04_9PSEU</name>
<feature type="domain" description="Metallo-beta-lactamase" evidence="6">
    <location>
        <begin position="35"/>
        <end position="247"/>
    </location>
</feature>
<dbReference type="InterPro" id="IPR001279">
    <property type="entry name" value="Metallo-B-lactamas"/>
</dbReference>
<evidence type="ECO:0000313" key="7">
    <source>
        <dbReference type="EMBL" id="SFP79879.1"/>
    </source>
</evidence>
<dbReference type="OrthoDB" id="3865988at2"/>
<evidence type="ECO:0000256" key="4">
    <source>
        <dbReference type="ARBA" id="ARBA00022801"/>
    </source>
</evidence>
<dbReference type="SMART" id="SM00849">
    <property type="entry name" value="Lactamase_B"/>
    <property type="match status" value="1"/>
</dbReference>
<keyword evidence="5" id="KW-0862">Zinc</keyword>
<organism evidence="7 8">
    <name type="scientific">Amycolatopsis rubida</name>
    <dbReference type="NCBI Taxonomy" id="112413"/>
    <lineage>
        <taxon>Bacteria</taxon>
        <taxon>Bacillati</taxon>
        <taxon>Actinomycetota</taxon>
        <taxon>Actinomycetes</taxon>
        <taxon>Pseudonocardiales</taxon>
        <taxon>Pseudonocardiaceae</taxon>
        <taxon>Amycolatopsis</taxon>
    </lineage>
</organism>
<dbReference type="Gene3D" id="3.60.15.10">
    <property type="entry name" value="Ribonuclease Z/Hydroxyacylglutathione hydrolase-like"/>
    <property type="match status" value="1"/>
</dbReference>
<evidence type="ECO:0000256" key="1">
    <source>
        <dbReference type="ARBA" id="ARBA00001947"/>
    </source>
</evidence>
<dbReference type="Proteomes" id="UP000199137">
    <property type="component" value="Unassembled WGS sequence"/>
</dbReference>
<dbReference type="InterPro" id="IPR051013">
    <property type="entry name" value="MBL_superfamily_lactonases"/>
</dbReference>
<evidence type="ECO:0000256" key="2">
    <source>
        <dbReference type="ARBA" id="ARBA00007749"/>
    </source>
</evidence>
<dbReference type="STRING" id="112413.SAMN05421854_10731"/>
<proteinExistence type="inferred from homology"/>
<keyword evidence="4" id="KW-0378">Hydrolase</keyword>
<dbReference type="SUPFAM" id="SSF56281">
    <property type="entry name" value="Metallo-hydrolase/oxidoreductase"/>
    <property type="match status" value="1"/>
</dbReference>
<evidence type="ECO:0000256" key="3">
    <source>
        <dbReference type="ARBA" id="ARBA00022723"/>
    </source>
</evidence>
<reference evidence="7 8" key="1">
    <citation type="submission" date="2016-10" db="EMBL/GenBank/DDBJ databases">
        <authorList>
            <person name="de Groot N.N."/>
        </authorList>
    </citation>
    <scope>NUCLEOTIDE SEQUENCE [LARGE SCALE GENOMIC DNA]</scope>
    <source>
        <strain evidence="7 8">DSM 44637</strain>
    </source>
</reference>
<dbReference type="GO" id="GO:0016787">
    <property type="term" value="F:hydrolase activity"/>
    <property type="evidence" value="ECO:0007669"/>
    <property type="project" value="UniProtKB-KW"/>
</dbReference>
<evidence type="ECO:0000313" key="8">
    <source>
        <dbReference type="Proteomes" id="UP000199137"/>
    </source>
</evidence>
<dbReference type="EMBL" id="FOWC01000007">
    <property type="protein sequence ID" value="SFP79879.1"/>
    <property type="molecule type" value="Genomic_DNA"/>
</dbReference>
<dbReference type="GO" id="GO:0046872">
    <property type="term" value="F:metal ion binding"/>
    <property type="evidence" value="ECO:0007669"/>
    <property type="project" value="UniProtKB-KW"/>
</dbReference>
<dbReference type="Pfam" id="PF00753">
    <property type="entry name" value="Lactamase_B"/>
    <property type="match status" value="1"/>
</dbReference>
<dbReference type="PANTHER" id="PTHR42978:SF2">
    <property type="entry name" value="102 KBASES UNSTABLE REGION: FROM 1 TO 119443"/>
    <property type="match status" value="1"/>
</dbReference>
<dbReference type="RefSeq" id="WP_093574818.1">
    <property type="nucleotide sequence ID" value="NZ_FOWC01000007.1"/>
</dbReference>
<evidence type="ECO:0000256" key="5">
    <source>
        <dbReference type="ARBA" id="ARBA00022833"/>
    </source>
</evidence>
<protein>
    <submittedName>
        <fullName evidence="7">Metallo-beta-lactamase superfamily protein</fullName>
    </submittedName>
</protein>
<dbReference type="PANTHER" id="PTHR42978">
    <property type="entry name" value="QUORUM-QUENCHING LACTONASE YTNP-RELATED-RELATED"/>
    <property type="match status" value="1"/>
</dbReference>
<dbReference type="CDD" id="cd07729">
    <property type="entry name" value="AHL_lactonase_MBL-fold"/>
    <property type="match status" value="1"/>
</dbReference>
<accession>A0A1I5TA04</accession>
<comment type="cofactor">
    <cofactor evidence="1">
        <name>Zn(2+)</name>
        <dbReference type="ChEBI" id="CHEBI:29105"/>
    </cofactor>
</comment>
<dbReference type="AlphaFoldDB" id="A0A1I5TA04"/>
<evidence type="ECO:0000259" key="6">
    <source>
        <dbReference type="SMART" id="SM00849"/>
    </source>
</evidence>
<sequence length="263" mass="28694">MSGTVKHLWALDAPTIATDCGLFQLGTGGTQLAVPIPAFLIEHDLGLLMFDSGLDSTAAGDPARAYGPLAEAFDIRFPEDHRLDTQLESIGFTAKDVRQIVISHLHFDHTGGLDLFPGAQGFVGADELRYARTPRALDAAMFREHDLDAASRIDWLELPRGYDHDVFGDGSVTILSLPGHTPGTLGLQVRLPDGKQLVLSSDAAHLRSNIDQITGMPLDVSNLDKENGLRKLKLLASRPDTTVWVNHDPDDWTRNRPHGRQVA</sequence>
<comment type="similarity">
    <text evidence="2">Belongs to the metallo-beta-lactamase superfamily.</text>
</comment>
<gene>
    <name evidence="7" type="ORF">SAMN05421854_10731</name>
</gene>
<dbReference type="InterPro" id="IPR036866">
    <property type="entry name" value="RibonucZ/Hydroxyglut_hydro"/>
</dbReference>